<evidence type="ECO:0000313" key="2">
    <source>
        <dbReference type="EMBL" id="BAC24474.1"/>
    </source>
</evidence>
<gene>
    <name evidence="2" type="primary">yrbA</name>
</gene>
<dbReference type="STRING" id="36870.gene:10368827"/>
<reference evidence="2 3" key="1">
    <citation type="journal article" date="2002" name="Nat. Genet.">
        <title>Genome sequence of the endocellular obligate symbiont of tsetse flies, Wigglesworthia glossinidia.</title>
        <authorList>
            <person name="Akman L."/>
            <person name="Yamashita A."/>
            <person name="Watanabe H."/>
            <person name="Oshima K."/>
            <person name="Shiba T."/>
            <person name="Hattori M."/>
            <person name="Aksoy S."/>
        </authorList>
    </citation>
    <scope>NUCLEOTIDE SEQUENCE [LARGE SCALE GENOMIC DNA]</scope>
</reference>
<dbReference type="OrthoDB" id="9812890at2"/>
<evidence type="ECO:0000256" key="1">
    <source>
        <dbReference type="RuleBase" id="RU003860"/>
    </source>
</evidence>
<accession>Q8D2M6</accession>
<dbReference type="Pfam" id="PF01722">
    <property type="entry name" value="BolA"/>
    <property type="match status" value="1"/>
</dbReference>
<organism evidence="2 3">
    <name type="scientific">Wigglesworthia glossinidia brevipalpis</name>
    <dbReference type="NCBI Taxonomy" id="36870"/>
    <lineage>
        <taxon>Bacteria</taxon>
        <taxon>Pseudomonadati</taxon>
        <taxon>Pseudomonadota</taxon>
        <taxon>Gammaproteobacteria</taxon>
        <taxon>Enterobacterales</taxon>
        <taxon>Erwiniaceae</taxon>
        <taxon>Wigglesworthia</taxon>
    </lineage>
</organism>
<sequence>MKIEKIKNILKCELNLKEIYVNNNGKYFKIIAVSEIFSKLNRIQKEQMIYKPLMKYIKNNLIHAISVYPYSIEEWKSIKKNIFFKKNEKN</sequence>
<dbReference type="HOGENOM" id="CLU_109462_4_1_6"/>
<dbReference type="InterPro" id="IPR036065">
    <property type="entry name" value="BolA-like_sf"/>
</dbReference>
<dbReference type="EMBL" id="BA000021">
    <property type="protein sequence ID" value="BAC24474.1"/>
    <property type="molecule type" value="Genomic_DNA"/>
</dbReference>
<dbReference type="SUPFAM" id="SSF82657">
    <property type="entry name" value="BolA-like"/>
    <property type="match status" value="1"/>
</dbReference>
<dbReference type="KEGG" id="wbr:yrbA"/>
<proteinExistence type="inferred from homology"/>
<dbReference type="AlphaFoldDB" id="Q8D2M6"/>
<evidence type="ECO:0000313" key="3">
    <source>
        <dbReference type="Proteomes" id="UP000000562"/>
    </source>
</evidence>
<dbReference type="eggNOG" id="COG5007">
    <property type="taxonomic scope" value="Bacteria"/>
</dbReference>
<keyword evidence="3" id="KW-1185">Reference proteome</keyword>
<name>Q8D2M6_WIGBR</name>
<dbReference type="InterPro" id="IPR002634">
    <property type="entry name" value="BolA"/>
</dbReference>
<dbReference type="Gene3D" id="3.30.300.90">
    <property type="entry name" value="BolA-like"/>
    <property type="match status" value="1"/>
</dbReference>
<comment type="similarity">
    <text evidence="1">Belongs to the BolA/IbaG family.</text>
</comment>
<protein>
    <submittedName>
        <fullName evidence="2">YrbA protein</fullName>
    </submittedName>
</protein>
<dbReference type="Proteomes" id="UP000000562">
    <property type="component" value="Chromosome"/>
</dbReference>
<dbReference type="PIRSF" id="PIRSF003113">
    <property type="entry name" value="BolA"/>
    <property type="match status" value="1"/>
</dbReference>